<protein>
    <submittedName>
        <fullName evidence="1">Uncharacterized protein</fullName>
    </submittedName>
</protein>
<name>A0A0F9BXK9_9ZZZZ</name>
<reference evidence="1" key="1">
    <citation type="journal article" date="2015" name="Nature">
        <title>Complex archaea that bridge the gap between prokaryotes and eukaryotes.</title>
        <authorList>
            <person name="Spang A."/>
            <person name="Saw J.H."/>
            <person name="Jorgensen S.L."/>
            <person name="Zaremba-Niedzwiedzka K."/>
            <person name="Martijn J."/>
            <person name="Lind A.E."/>
            <person name="van Eijk R."/>
            <person name="Schleper C."/>
            <person name="Guy L."/>
            <person name="Ettema T.J."/>
        </authorList>
    </citation>
    <scope>NUCLEOTIDE SEQUENCE</scope>
</reference>
<comment type="caution">
    <text evidence="1">The sequence shown here is derived from an EMBL/GenBank/DDBJ whole genome shotgun (WGS) entry which is preliminary data.</text>
</comment>
<dbReference type="EMBL" id="LAZR01047065">
    <property type="protein sequence ID" value="KKK95084.1"/>
    <property type="molecule type" value="Genomic_DNA"/>
</dbReference>
<gene>
    <name evidence="1" type="ORF">LCGC14_2676370</name>
</gene>
<dbReference type="InterPro" id="IPR011604">
    <property type="entry name" value="PDDEXK-like_dom_sf"/>
</dbReference>
<accession>A0A0F9BXK9</accession>
<proteinExistence type="predicted"/>
<evidence type="ECO:0000313" key="1">
    <source>
        <dbReference type="EMBL" id="KKK95084.1"/>
    </source>
</evidence>
<sequence>MGKRIEDLSTDIYNVLDQRVQHEPDTTLAAAYAMRIGGELAKSTLPRNKPREKGKMWASDLGKQCLRQAWYTFNAPQYGEPLTGQTKFKFLYGNLLEEAVLYLAEEAGHTVSHQQYRVEYDVNNDWKISGKIDGLIDNTLMDVKSTSSFGFKRYKDGINQANDSFGYRYQLGYYKEFNNIHPLPSRYAGFVWIDKQNGHIKYTPCRTPTSRILTLKAKEIIKAVDETEDNVVRGYTTEPYGKSGNMKLRVGCSYCPYKERCYKDSNGGKGLRTFLYNQGPISFAEVKREPKTQEIT</sequence>
<dbReference type="AlphaFoldDB" id="A0A0F9BXK9"/>
<organism evidence="1">
    <name type="scientific">marine sediment metagenome</name>
    <dbReference type="NCBI Taxonomy" id="412755"/>
    <lineage>
        <taxon>unclassified sequences</taxon>
        <taxon>metagenomes</taxon>
        <taxon>ecological metagenomes</taxon>
    </lineage>
</organism>
<dbReference type="Gene3D" id="3.90.320.10">
    <property type="match status" value="1"/>
</dbReference>